<keyword evidence="4" id="KW-1134">Transmembrane beta strand</keyword>
<dbReference type="Proteomes" id="UP001595683">
    <property type="component" value="Unassembled WGS sequence"/>
</dbReference>
<comment type="subcellular location">
    <subcellularLocation>
        <location evidence="1">Cell outer membrane</location>
    </subcellularLocation>
</comment>
<protein>
    <submittedName>
        <fullName evidence="9">TolC family protein</fullName>
    </submittedName>
</protein>
<dbReference type="InterPro" id="IPR003423">
    <property type="entry name" value="OMP_efflux"/>
</dbReference>
<evidence type="ECO:0000256" key="3">
    <source>
        <dbReference type="ARBA" id="ARBA00022448"/>
    </source>
</evidence>
<proteinExistence type="inferred from homology"/>
<keyword evidence="8" id="KW-0732">Signal</keyword>
<keyword evidence="6" id="KW-0472">Membrane</keyword>
<accession>A0ABV7V4Z9</accession>
<comment type="similarity">
    <text evidence="2">Belongs to the outer membrane factor (OMF) (TC 1.B.17) family.</text>
</comment>
<evidence type="ECO:0000313" key="9">
    <source>
        <dbReference type="EMBL" id="MFC3672500.1"/>
    </source>
</evidence>
<dbReference type="EMBL" id="JBHRYE010000022">
    <property type="protein sequence ID" value="MFC3672500.1"/>
    <property type="molecule type" value="Genomic_DNA"/>
</dbReference>
<evidence type="ECO:0000256" key="8">
    <source>
        <dbReference type="SAM" id="SignalP"/>
    </source>
</evidence>
<dbReference type="PANTHER" id="PTHR30026:SF5">
    <property type="entry name" value="ABC-TYPE EFFLUX SYSTEM SECRETIN COMPONENT"/>
    <property type="match status" value="1"/>
</dbReference>
<name>A0ABV7V4Z9_9SPHN</name>
<evidence type="ECO:0000256" key="7">
    <source>
        <dbReference type="ARBA" id="ARBA00023237"/>
    </source>
</evidence>
<evidence type="ECO:0000313" key="10">
    <source>
        <dbReference type="Proteomes" id="UP001595683"/>
    </source>
</evidence>
<evidence type="ECO:0000256" key="2">
    <source>
        <dbReference type="ARBA" id="ARBA00007613"/>
    </source>
</evidence>
<dbReference type="Gene3D" id="1.20.1600.10">
    <property type="entry name" value="Outer membrane efflux proteins (OEP)"/>
    <property type="match status" value="1"/>
</dbReference>
<feature type="chain" id="PRO_5046634313" evidence="8">
    <location>
        <begin position="20"/>
        <end position="503"/>
    </location>
</feature>
<gene>
    <name evidence="9" type="ORF">ACFOOT_13835</name>
</gene>
<dbReference type="Pfam" id="PF02321">
    <property type="entry name" value="OEP"/>
    <property type="match status" value="1"/>
</dbReference>
<comment type="caution">
    <text evidence="9">The sequence shown here is derived from an EMBL/GenBank/DDBJ whole genome shotgun (WGS) entry which is preliminary data.</text>
</comment>
<keyword evidence="7" id="KW-0998">Cell outer membrane</keyword>
<keyword evidence="3" id="KW-0813">Transport</keyword>
<dbReference type="SUPFAM" id="SSF56954">
    <property type="entry name" value="Outer membrane efflux proteins (OEP)"/>
    <property type="match status" value="1"/>
</dbReference>
<evidence type="ECO:0000256" key="4">
    <source>
        <dbReference type="ARBA" id="ARBA00022452"/>
    </source>
</evidence>
<keyword evidence="10" id="KW-1185">Reference proteome</keyword>
<dbReference type="PANTHER" id="PTHR30026">
    <property type="entry name" value="OUTER MEMBRANE PROTEIN TOLC"/>
    <property type="match status" value="1"/>
</dbReference>
<dbReference type="RefSeq" id="WP_229815144.1">
    <property type="nucleotide sequence ID" value="NZ_BMZP01000004.1"/>
</dbReference>
<dbReference type="InterPro" id="IPR051906">
    <property type="entry name" value="TolC-like"/>
</dbReference>
<sequence>MNRGAVLLLWAASGTIATAGSGHAQEAATETPGPALALSFADAQERLEHASPALSGVQHGVNAAREVQAAVATMHRPIVTASAQYLAYQKTLSVDLSGPKQETLQGVDGYLSALPGQLPPAFQEIASGIVGRISQALPGLFSAIPDSLTYRYRDEVFNPTVQGVLPLYSGGAIPAVQHAAAAGVDLAQARVASARDTARLNLVRVYFGQMAAHALALSARESRDALASLARDVAQSEQAGVTPHATTLEAGVARDTAERAYQRALLEEAAAQDELALTLEAGSVQPTTPLFVRTRALEPVDSYVDGDRLPRTREADAGAGVAKAGVELARARYRPQAFAFGAYNFNRDHALPTEPDWVVGVGARITLLSNVDRGHLLASAREQEAAAQDAAREARRVGETAVHRAWTLTEAARRSFVLLDSSLAAAQENLRVRRVSFAEGESTLTAVLGAEAALSAARTQRIATAYEYDLALAGLLAASGRLDRLDDAIATADVRLLPEPQTP</sequence>
<organism evidence="9 10">
    <name type="scientific">Novosphingobium pokkalii</name>
    <dbReference type="NCBI Taxonomy" id="1770194"/>
    <lineage>
        <taxon>Bacteria</taxon>
        <taxon>Pseudomonadati</taxon>
        <taxon>Pseudomonadota</taxon>
        <taxon>Alphaproteobacteria</taxon>
        <taxon>Sphingomonadales</taxon>
        <taxon>Sphingomonadaceae</taxon>
        <taxon>Novosphingobium</taxon>
    </lineage>
</organism>
<reference evidence="10" key="1">
    <citation type="journal article" date="2019" name="Int. J. Syst. Evol. Microbiol.">
        <title>The Global Catalogue of Microorganisms (GCM) 10K type strain sequencing project: providing services to taxonomists for standard genome sequencing and annotation.</title>
        <authorList>
            <consortium name="The Broad Institute Genomics Platform"/>
            <consortium name="The Broad Institute Genome Sequencing Center for Infectious Disease"/>
            <person name="Wu L."/>
            <person name="Ma J."/>
        </authorList>
    </citation>
    <scope>NUCLEOTIDE SEQUENCE [LARGE SCALE GENOMIC DNA]</scope>
    <source>
        <strain evidence="10">KCTC 42224</strain>
    </source>
</reference>
<evidence type="ECO:0000256" key="6">
    <source>
        <dbReference type="ARBA" id="ARBA00023136"/>
    </source>
</evidence>
<evidence type="ECO:0000256" key="1">
    <source>
        <dbReference type="ARBA" id="ARBA00004442"/>
    </source>
</evidence>
<keyword evidence="5" id="KW-0812">Transmembrane</keyword>
<feature type="signal peptide" evidence="8">
    <location>
        <begin position="1"/>
        <end position="19"/>
    </location>
</feature>
<evidence type="ECO:0000256" key="5">
    <source>
        <dbReference type="ARBA" id="ARBA00022692"/>
    </source>
</evidence>